<dbReference type="SUPFAM" id="SSF81383">
    <property type="entry name" value="F-box domain"/>
    <property type="match status" value="1"/>
</dbReference>
<feature type="domain" description="F-box" evidence="1">
    <location>
        <begin position="15"/>
        <end position="64"/>
    </location>
</feature>
<accession>A0A1X6N0S7</accession>
<evidence type="ECO:0000313" key="2">
    <source>
        <dbReference type="EMBL" id="OSX62228.1"/>
    </source>
</evidence>
<keyword evidence="3" id="KW-1185">Reference proteome</keyword>
<name>A0A1X6N0S7_9APHY</name>
<sequence>MTISRRGPRRRHGFLADLPNMPLDIIQEVLAHLQPRDLLRLARTSRTFRTFLMSRSSAFLWRASRRNVEGLPDCPTHLSEPAYANLAFTSYCFVCLS</sequence>
<dbReference type="GeneID" id="36330443"/>
<proteinExistence type="predicted"/>
<protein>
    <recommendedName>
        <fullName evidence="1">F-box domain-containing protein</fullName>
    </recommendedName>
</protein>
<dbReference type="RefSeq" id="XP_024339022.1">
    <property type="nucleotide sequence ID" value="XM_024485494.1"/>
</dbReference>
<gene>
    <name evidence="2" type="ORF">POSPLADRAFT_1142927</name>
</gene>
<evidence type="ECO:0000313" key="3">
    <source>
        <dbReference type="Proteomes" id="UP000194127"/>
    </source>
</evidence>
<dbReference type="EMBL" id="KZ110597">
    <property type="protein sequence ID" value="OSX62228.1"/>
    <property type="molecule type" value="Genomic_DNA"/>
</dbReference>
<dbReference type="InterPro" id="IPR036047">
    <property type="entry name" value="F-box-like_dom_sf"/>
</dbReference>
<dbReference type="AlphaFoldDB" id="A0A1X6N0S7"/>
<organism evidence="2 3">
    <name type="scientific">Postia placenta MAD-698-R-SB12</name>
    <dbReference type="NCBI Taxonomy" id="670580"/>
    <lineage>
        <taxon>Eukaryota</taxon>
        <taxon>Fungi</taxon>
        <taxon>Dikarya</taxon>
        <taxon>Basidiomycota</taxon>
        <taxon>Agaricomycotina</taxon>
        <taxon>Agaricomycetes</taxon>
        <taxon>Polyporales</taxon>
        <taxon>Adustoporiaceae</taxon>
        <taxon>Rhodonia</taxon>
    </lineage>
</organism>
<dbReference type="InterPro" id="IPR001810">
    <property type="entry name" value="F-box_dom"/>
</dbReference>
<dbReference type="Gene3D" id="1.20.1280.50">
    <property type="match status" value="1"/>
</dbReference>
<dbReference type="PROSITE" id="PS50181">
    <property type="entry name" value="FBOX"/>
    <property type="match status" value="1"/>
</dbReference>
<dbReference type="OrthoDB" id="2322499at2759"/>
<dbReference type="SMART" id="SM00256">
    <property type="entry name" value="FBOX"/>
    <property type="match status" value="1"/>
</dbReference>
<dbReference type="Proteomes" id="UP000194127">
    <property type="component" value="Unassembled WGS sequence"/>
</dbReference>
<dbReference type="Pfam" id="PF00646">
    <property type="entry name" value="F-box"/>
    <property type="match status" value="1"/>
</dbReference>
<evidence type="ECO:0000259" key="1">
    <source>
        <dbReference type="PROSITE" id="PS50181"/>
    </source>
</evidence>
<reference evidence="2 3" key="1">
    <citation type="submission" date="2017-04" db="EMBL/GenBank/DDBJ databases">
        <title>Genome Sequence of the Model Brown-Rot Fungus Postia placenta SB12.</title>
        <authorList>
            <consortium name="DOE Joint Genome Institute"/>
            <person name="Gaskell J."/>
            <person name="Kersten P."/>
            <person name="Larrondo L.F."/>
            <person name="Canessa P."/>
            <person name="Martinez D."/>
            <person name="Hibbett D."/>
            <person name="Schmoll M."/>
            <person name="Kubicek C.P."/>
            <person name="Martinez A.T."/>
            <person name="Yadav J."/>
            <person name="Master E."/>
            <person name="Magnuson J.K."/>
            <person name="James T."/>
            <person name="Yaver D."/>
            <person name="Berka R."/>
            <person name="Labutti K."/>
            <person name="Lipzen A."/>
            <person name="Aerts A."/>
            <person name="Barry K."/>
            <person name="Henrissat B."/>
            <person name="Blanchette R."/>
            <person name="Grigoriev I."/>
            <person name="Cullen D."/>
        </authorList>
    </citation>
    <scope>NUCLEOTIDE SEQUENCE [LARGE SCALE GENOMIC DNA]</scope>
    <source>
        <strain evidence="2 3">MAD-698-R-SB12</strain>
    </source>
</reference>